<name>A0A075U641_9LACO</name>
<proteinExistence type="inferred from homology"/>
<gene>
    <name evidence="3" type="ORF">WS74_0670</name>
</gene>
<dbReference type="GO" id="GO:0005829">
    <property type="term" value="C:cytosol"/>
    <property type="evidence" value="ECO:0007669"/>
    <property type="project" value="TreeGrafter"/>
</dbReference>
<dbReference type="Proteomes" id="UP000029079">
    <property type="component" value="Chromosome"/>
</dbReference>
<dbReference type="InterPro" id="IPR031100">
    <property type="entry name" value="LOG_fam"/>
</dbReference>
<dbReference type="NCBIfam" id="TIGR00730">
    <property type="entry name" value="Rossman fold protein, TIGR00730 family"/>
    <property type="match status" value="1"/>
</dbReference>
<evidence type="ECO:0000313" key="3">
    <source>
        <dbReference type="EMBL" id="AIM62922.1"/>
    </source>
</evidence>
<protein>
    <recommendedName>
        <fullName evidence="2">Cytokinin riboside 5'-monophosphate phosphoribohydrolase</fullName>
        <ecNumber evidence="2">3.2.2.n1</ecNumber>
    </recommendedName>
</protein>
<dbReference type="KEGG" id="wct:WS74_0670"/>
<dbReference type="GO" id="GO:0016799">
    <property type="term" value="F:hydrolase activity, hydrolyzing N-glycosyl compounds"/>
    <property type="evidence" value="ECO:0007669"/>
    <property type="project" value="TreeGrafter"/>
</dbReference>
<dbReference type="KEGG" id="wci:WS105_0730"/>
<dbReference type="Pfam" id="PF03641">
    <property type="entry name" value="Lysine_decarbox"/>
    <property type="match status" value="1"/>
</dbReference>
<evidence type="ECO:0000256" key="1">
    <source>
        <dbReference type="ARBA" id="ARBA00006763"/>
    </source>
</evidence>
<dbReference type="Gene3D" id="3.40.50.450">
    <property type="match status" value="1"/>
</dbReference>
<dbReference type="STRING" id="759620.WS105_0730"/>
<dbReference type="OrthoDB" id="9801098at2"/>
<dbReference type="PANTHER" id="PTHR31223">
    <property type="entry name" value="LOG FAMILY PROTEIN YJL055W"/>
    <property type="match status" value="1"/>
</dbReference>
<dbReference type="KEGG" id="wce:WS08_0668"/>
<reference evidence="4" key="2">
    <citation type="submission" date="2014-08" db="EMBL/GenBank/DDBJ databases">
        <title>Complete genome of Weissella ceti strain WS74 isolated from diseased rainbow trout in Brazil.</title>
        <authorList>
            <person name="Figueiredo H.C.P."/>
            <person name="Leal C.A.G."/>
            <person name="Pereira F.L."/>
            <person name="Soares S.C."/>
            <person name="Dorella F.A."/>
            <person name="Carvalho A.F."/>
            <person name="Azevedo V.A.C."/>
        </authorList>
    </citation>
    <scope>NUCLEOTIDE SEQUENCE [LARGE SCALE GENOMIC DNA]</scope>
    <source>
        <strain evidence="4">WS74</strain>
    </source>
</reference>
<dbReference type="PANTHER" id="PTHR31223:SF70">
    <property type="entry name" value="LOG FAMILY PROTEIN YJL055W"/>
    <property type="match status" value="1"/>
</dbReference>
<evidence type="ECO:0000313" key="4">
    <source>
        <dbReference type="Proteomes" id="UP000029079"/>
    </source>
</evidence>
<dbReference type="RefSeq" id="WP_009765237.1">
    <property type="nucleotide sequence ID" value="NZ_CP009223.1"/>
</dbReference>
<dbReference type="EMBL" id="CP009223">
    <property type="protein sequence ID" value="AIM62922.1"/>
    <property type="molecule type" value="Genomic_DNA"/>
</dbReference>
<keyword evidence="2" id="KW-0378">Hydrolase</keyword>
<dbReference type="EC" id="3.2.2.n1" evidence="2"/>
<keyword evidence="4" id="KW-1185">Reference proteome</keyword>
<dbReference type="PATRIC" id="fig|759620.7.peg.694"/>
<keyword evidence="2" id="KW-0203">Cytokinin biosynthesis</keyword>
<dbReference type="GO" id="GO:0009691">
    <property type="term" value="P:cytokinin biosynthetic process"/>
    <property type="evidence" value="ECO:0007669"/>
    <property type="project" value="UniProtKB-UniRule"/>
</dbReference>
<dbReference type="SUPFAM" id="SSF102405">
    <property type="entry name" value="MCP/YpsA-like"/>
    <property type="match status" value="1"/>
</dbReference>
<dbReference type="InterPro" id="IPR005269">
    <property type="entry name" value="LOG"/>
</dbReference>
<dbReference type="AlphaFoldDB" id="A0A075U641"/>
<accession>A0A075U641</accession>
<sequence>MKKIAVYCGAADGNDPKFQAATIELGNWIAQNDMELVYGGARVGLMGLLADTVLAQGGRVHGIMPQNLVDRGASHQGLTELEIVPNMSVRKQRMLDLSDACIALPGGPGTLEEIIEAFSWARIGDNNNPCVFFDVDGFYTPMKTMFKDMVAKDFLSQEHFDKLGFYDNLPALFDFIASYEPPVIRQYK</sequence>
<comment type="similarity">
    <text evidence="1 2">Belongs to the LOG family.</text>
</comment>
<reference evidence="3 4" key="1">
    <citation type="journal article" date="2014" name="Genome Announc.">
        <title>Complete Genome Sequences of Fish Pathogenic Weissella ceti Strains WS74 and WS105.</title>
        <authorList>
            <person name="Figueiredo H.C."/>
            <person name="Leal C.A."/>
            <person name="Dorella F.A."/>
            <person name="Carvalho A.F."/>
            <person name="Soares S.C."/>
            <person name="Pereira F.L."/>
            <person name="Azevedo V.A."/>
        </authorList>
    </citation>
    <scope>NUCLEOTIDE SEQUENCE [LARGE SCALE GENOMIC DNA]</scope>
    <source>
        <strain evidence="3 4">WS74</strain>
    </source>
</reference>
<evidence type="ECO:0000256" key="2">
    <source>
        <dbReference type="RuleBase" id="RU363015"/>
    </source>
</evidence>
<organism evidence="3 4">
    <name type="scientific">Weissella ceti</name>
    <dbReference type="NCBI Taxonomy" id="759620"/>
    <lineage>
        <taxon>Bacteria</taxon>
        <taxon>Bacillati</taxon>
        <taxon>Bacillota</taxon>
        <taxon>Bacilli</taxon>
        <taxon>Lactobacillales</taxon>
        <taxon>Lactobacillaceae</taxon>
        <taxon>Weissella</taxon>
    </lineage>
</organism>